<protein>
    <recommendedName>
        <fullName evidence="4">Lipoprotein</fullName>
    </recommendedName>
</protein>
<gene>
    <name evidence="2" type="ORF">ND810_18855</name>
</gene>
<evidence type="ECO:0000313" key="2">
    <source>
        <dbReference type="EMBL" id="MCW7517235.1"/>
    </source>
</evidence>
<dbReference type="EMBL" id="JAMQQD010000015">
    <property type="protein sequence ID" value="MCW7517235.1"/>
    <property type="molecule type" value="Genomic_DNA"/>
</dbReference>
<feature type="chain" id="PRO_5043633265" description="Lipoprotein" evidence="1">
    <location>
        <begin position="22"/>
        <end position="129"/>
    </location>
</feature>
<name>A0AAW5V6H4_9LEPT</name>
<feature type="signal peptide" evidence="1">
    <location>
        <begin position="1"/>
        <end position="21"/>
    </location>
</feature>
<proteinExistence type="predicted"/>
<reference evidence="2" key="1">
    <citation type="submission" date="2022-06" db="EMBL/GenBank/DDBJ databases">
        <title>Leptospira isolates from biofilms formed at urban environments.</title>
        <authorList>
            <person name="Ribeiro P.S."/>
            <person name="Sousa T."/>
            <person name="Carvalho N."/>
            <person name="Aburjaile F."/>
            <person name="Neves F."/>
            <person name="Oliveira D."/>
            <person name="Blanco L."/>
            <person name="Lima J."/>
            <person name="Costa F."/>
            <person name="Brenig B."/>
            <person name="Soares S."/>
            <person name="Ramos R."/>
            <person name="Goes-Neto A."/>
            <person name="Matiuzzi M."/>
            <person name="Azevedo V."/>
            <person name="Ristow P."/>
        </authorList>
    </citation>
    <scope>NUCLEOTIDE SEQUENCE</scope>
    <source>
        <strain evidence="2">VSF7</strain>
    </source>
</reference>
<sequence length="129" mass="14420">MGSVSAKILVVFSLISATVLASSCNLFCELNDLEKIATSLQLDVVPCHNSEGADDSKSCEWDSGTLDLSQKDKFENFTIFFSLLQYYTVSFFKQEITQRKGFPGFACFKVFLHIPSDTIRSINSTRIII</sequence>
<dbReference type="AlphaFoldDB" id="A0AAW5V6H4"/>
<evidence type="ECO:0000256" key="1">
    <source>
        <dbReference type="SAM" id="SignalP"/>
    </source>
</evidence>
<dbReference type="PROSITE" id="PS51257">
    <property type="entry name" value="PROKAR_LIPOPROTEIN"/>
    <property type="match status" value="1"/>
</dbReference>
<organism evidence="2 3">
    <name type="scientific">Leptospira levettii</name>
    <dbReference type="NCBI Taxonomy" id="2023178"/>
    <lineage>
        <taxon>Bacteria</taxon>
        <taxon>Pseudomonadati</taxon>
        <taxon>Spirochaetota</taxon>
        <taxon>Spirochaetia</taxon>
        <taxon>Leptospirales</taxon>
        <taxon>Leptospiraceae</taxon>
        <taxon>Leptospira</taxon>
    </lineage>
</organism>
<keyword evidence="1" id="KW-0732">Signal</keyword>
<accession>A0AAW5V6H4</accession>
<evidence type="ECO:0000313" key="3">
    <source>
        <dbReference type="Proteomes" id="UP001209694"/>
    </source>
</evidence>
<comment type="caution">
    <text evidence="2">The sequence shown here is derived from an EMBL/GenBank/DDBJ whole genome shotgun (WGS) entry which is preliminary data.</text>
</comment>
<dbReference type="RefSeq" id="WP_265356440.1">
    <property type="nucleotide sequence ID" value="NZ_JAMQPS010000007.1"/>
</dbReference>
<evidence type="ECO:0008006" key="4">
    <source>
        <dbReference type="Google" id="ProtNLM"/>
    </source>
</evidence>
<dbReference type="Proteomes" id="UP001209694">
    <property type="component" value="Unassembled WGS sequence"/>
</dbReference>